<feature type="region of interest" description="Disordered" evidence="1">
    <location>
        <begin position="369"/>
        <end position="411"/>
    </location>
</feature>
<dbReference type="EMBL" id="CP000854">
    <property type="protein sequence ID" value="ACC43828.1"/>
    <property type="molecule type" value="Genomic_DNA"/>
</dbReference>
<gene>
    <name evidence="4" type="ordered locus">MMAR_5421</name>
</gene>
<reference evidence="4 5" key="1">
    <citation type="journal article" date="2008" name="Genome Res.">
        <title>Insights from the complete genome sequence of Mycobacterium marinum on the evolution of Mycobacterium tuberculosis.</title>
        <authorList>
            <person name="Stinear T.P."/>
            <person name="Seemann T."/>
            <person name="Harrison P.F."/>
            <person name="Jenkin G.A."/>
            <person name="Davies J.K."/>
            <person name="Johnson P.D."/>
            <person name="Abdellah Z."/>
            <person name="Arrowsmith C."/>
            <person name="Chillingworth T."/>
            <person name="Churcher C."/>
            <person name="Clarke K."/>
            <person name="Cronin A."/>
            <person name="Davis P."/>
            <person name="Goodhead I."/>
            <person name="Holroyd N."/>
            <person name="Jagels K."/>
            <person name="Lord A."/>
            <person name="Moule S."/>
            <person name="Mungall K."/>
            <person name="Norbertczak H."/>
            <person name="Quail M.A."/>
            <person name="Rabbinowitsch E."/>
            <person name="Walker D."/>
            <person name="White B."/>
            <person name="Whitehead S."/>
            <person name="Small P.L."/>
            <person name="Brosch R."/>
            <person name="Ramakrishnan L."/>
            <person name="Fischbach M.A."/>
            <person name="Parkhill J."/>
            <person name="Cole S.T."/>
        </authorList>
    </citation>
    <scope>NUCLEOTIDE SEQUENCE [LARGE SCALE GENOMIC DNA]</scope>
    <source>
        <strain evidence="5">ATCC BAA-535 / M</strain>
    </source>
</reference>
<feature type="domain" description="ESX-1 secretion-associated protein EspA/EspE-like" evidence="3">
    <location>
        <begin position="74"/>
        <end position="156"/>
    </location>
</feature>
<keyword evidence="2" id="KW-1133">Transmembrane helix</keyword>
<dbReference type="AlphaFoldDB" id="B2HMQ9"/>
<keyword evidence="5" id="KW-1185">Reference proteome</keyword>
<feature type="region of interest" description="Disordered" evidence="1">
    <location>
        <begin position="254"/>
        <end position="273"/>
    </location>
</feature>
<evidence type="ECO:0000313" key="4">
    <source>
        <dbReference type="EMBL" id="ACC43828.1"/>
    </source>
</evidence>
<feature type="transmembrane region" description="Helical" evidence="2">
    <location>
        <begin position="153"/>
        <end position="172"/>
    </location>
</feature>
<dbReference type="RefSeq" id="WP_012396921.1">
    <property type="nucleotide sequence ID" value="NC_010612.1"/>
</dbReference>
<dbReference type="Pfam" id="PF18879">
    <property type="entry name" value="EspA_EspE"/>
    <property type="match status" value="1"/>
</dbReference>
<keyword evidence="2" id="KW-0472">Membrane</keyword>
<dbReference type="KEGG" id="mmi:MMAR_5421"/>
<organism evidence="4 5">
    <name type="scientific">Mycobacterium marinum (strain ATCC BAA-535 / M)</name>
    <dbReference type="NCBI Taxonomy" id="216594"/>
    <lineage>
        <taxon>Bacteria</taxon>
        <taxon>Bacillati</taxon>
        <taxon>Actinomycetota</taxon>
        <taxon>Actinomycetes</taxon>
        <taxon>Mycobacteriales</taxon>
        <taxon>Mycobacteriaceae</taxon>
        <taxon>Mycobacterium</taxon>
        <taxon>Mycobacterium ulcerans group</taxon>
    </lineage>
</organism>
<dbReference type="InterPro" id="IPR043796">
    <property type="entry name" value="ESX-1_EspA/EspE-like"/>
</dbReference>
<proteinExistence type="predicted"/>
<dbReference type="HOGENOM" id="CLU_037846_1_0_11"/>
<evidence type="ECO:0000256" key="1">
    <source>
        <dbReference type="SAM" id="MobiDB-lite"/>
    </source>
</evidence>
<evidence type="ECO:0000313" key="5">
    <source>
        <dbReference type="Proteomes" id="UP000001190"/>
    </source>
</evidence>
<dbReference type="STRING" id="216594.MMAR_5421"/>
<sequence>MTDPFWQHYALMELARVLPGQPQAQHLPAPQPEPAPQAAHQPATEDADNPGRLRRGSVLCVVTESLLGGALAWLGNGFPDRGDGLVCSASMFDGVGAQIATLIPGGSWRGSAAQAYLVQNLAQSRHATLMADLDRLAADLVSSQADAVKTARGVLIAELSLVAVLFTVCVYYEMQGPAGQLWSFKIALAACGAALAVAAGYLVDVAETTWRNGCDLQMATQRLTDMLADLPRQAGAVSSSTEVTLPLAHSPSGSAIAEEAAPTPRTPDPRSALAGLAGSPEFSVPSVAAPGFPDFGAPYLPIPQLAGMPTVPDLSAIVASLPTMAQLSTALRQLNNLTGPTSAIGQLANTATQHAQMISTLAQQGAQQHATLADHLTTDQDTPDTDGTATGERAPIDAQTLPNQQQRERLG</sequence>
<protein>
    <submittedName>
        <fullName evidence="4">Conserved hypothetical transmembrane protein</fullName>
    </submittedName>
</protein>
<name>B2HMQ9_MYCMM</name>
<accession>B2HMQ9</accession>
<feature type="region of interest" description="Disordered" evidence="1">
    <location>
        <begin position="23"/>
        <end position="52"/>
    </location>
</feature>
<dbReference type="Proteomes" id="UP000001190">
    <property type="component" value="Chromosome"/>
</dbReference>
<evidence type="ECO:0000259" key="3">
    <source>
        <dbReference type="Pfam" id="PF18879"/>
    </source>
</evidence>
<dbReference type="eggNOG" id="ENOG5032GMT">
    <property type="taxonomic scope" value="Bacteria"/>
</dbReference>
<evidence type="ECO:0000256" key="2">
    <source>
        <dbReference type="SAM" id="Phobius"/>
    </source>
</evidence>
<feature type="transmembrane region" description="Helical" evidence="2">
    <location>
        <begin position="184"/>
        <end position="203"/>
    </location>
</feature>
<keyword evidence="2 4" id="KW-0812">Transmembrane</keyword>